<comment type="subcellular location">
    <subcellularLocation>
        <location evidence="1">Cell membrane</location>
        <topology evidence="1">Multi-pass membrane protein</topology>
    </subcellularLocation>
</comment>
<evidence type="ECO:0000256" key="5">
    <source>
        <dbReference type="ARBA" id="ARBA00023136"/>
    </source>
</evidence>
<gene>
    <name evidence="10" type="primary">yjjP_1</name>
    <name evidence="10" type="ORF">ERS852491_01911</name>
</gene>
<dbReference type="PANTHER" id="PTHR34390">
    <property type="entry name" value="UPF0442 PROTEIN YJJB-RELATED"/>
    <property type="match status" value="1"/>
</dbReference>
<name>A0A174E826_9FIRM</name>
<feature type="compositionally biased region" description="Basic and acidic residues" evidence="7">
    <location>
        <begin position="26"/>
        <end position="35"/>
    </location>
</feature>
<feature type="domain" description="Threonine/serine exporter-like N-terminal" evidence="9">
    <location>
        <begin position="59"/>
        <end position="298"/>
    </location>
</feature>
<keyword evidence="2" id="KW-1003">Cell membrane</keyword>
<keyword evidence="4 8" id="KW-1133">Transmembrane helix</keyword>
<keyword evidence="3 8" id="KW-0812">Transmembrane</keyword>
<evidence type="ECO:0000256" key="4">
    <source>
        <dbReference type="ARBA" id="ARBA00022989"/>
    </source>
</evidence>
<evidence type="ECO:0000256" key="1">
    <source>
        <dbReference type="ARBA" id="ARBA00004651"/>
    </source>
</evidence>
<evidence type="ECO:0000256" key="3">
    <source>
        <dbReference type="ARBA" id="ARBA00022692"/>
    </source>
</evidence>
<dbReference type="AlphaFoldDB" id="A0A174E826"/>
<dbReference type="InterPro" id="IPR010619">
    <property type="entry name" value="ThrE-like_N"/>
</dbReference>
<feature type="transmembrane region" description="Helical" evidence="8">
    <location>
        <begin position="191"/>
        <end position="209"/>
    </location>
</feature>
<proteinExistence type="inferred from homology"/>
<evidence type="ECO:0000313" key="10">
    <source>
        <dbReference type="EMBL" id="CUO33911.1"/>
    </source>
</evidence>
<evidence type="ECO:0000256" key="7">
    <source>
        <dbReference type="SAM" id="MobiDB-lite"/>
    </source>
</evidence>
<dbReference type="GO" id="GO:0015744">
    <property type="term" value="P:succinate transport"/>
    <property type="evidence" value="ECO:0007669"/>
    <property type="project" value="TreeGrafter"/>
</dbReference>
<dbReference type="RefSeq" id="WP_082202888.1">
    <property type="nucleotide sequence ID" value="NZ_CABKUE010000008.1"/>
</dbReference>
<feature type="transmembrane region" description="Helical" evidence="8">
    <location>
        <begin position="248"/>
        <end position="265"/>
    </location>
</feature>
<sequence>MDERVSMRKDAEQIVIKNINAANPASDRDDGERTGGGEAVCSPAGFTGREQEAMRDVLDLAMNMGRVLLKNGAEIFRVEETIEHVCRRFHIKDVESFVMSNGIFMTARDEAEEVYAKVKHIPISGFHLGIVTEVNDLSREIAAGKVGLEEAKERLRRIEAMPPKRGRFRVFAAGIGSGCFCYLLQANLWESMLAVVIGCLLYIFVIFAENHRLSKIIIHIVGGGLITIMALFALQIPWPFPVRIDKLIIGSILPLVPGLAFVNSIRDIANSDFISGIVRIVDALLVFVYIAIGVGFVLGCFNKLTGGMIP</sequence>
<dbReference type="Proteomes" id="UP000095544">
    <property type="component" value="Unassembled WGS sequence"/>
</dbReference>
<evidence type="ECO:0000313" key="11">
    <source>
        <dbReference type="Proteomes" id="UP000095544"/>
    </source>
</evidence>
<dbReference type="InterPro" id="IPR050539">
    <property type="entry name" value="ThrE_Dicarb/AminoAcid_Exp"/>
</dbReference>
<keyword evidence="5 8" id="KW-0472">Membrane</keyword>
<comment type="similarity">
    <text evidence="6">Belongs to the ThrE exporter (TC 2.A.79) family.</text>
</comment>
<evidence type="ECO:0000256" key="2">
    <source>
        <dbReference type="ARBA" id="ARBA00022475"/>
    </source>
</evidence>
<dbReference type="EMBL" id="CYZU01000015">
    <property type="protein sequence ID" value="CUO33911.1"/>
    <property type="molecule type" value="Genomic_DNA"/>
</dbReference>
<evidence type="ECO:0000256" key="6">
    <source>
        <dbReference type="ARBA" id="ARBA00034125"/>
    </source>
</evidence>
<protein>
    <submittedName>
        <fullName evidence="10">Inner membrane protein YjjP</fullName>
    </submittedName>
</protein>
<feature type="region of interest" description="Disordered" evidence="7">
    <location>
        <begin position="20"/>
        <end position="44"/>
    </location>
</feature>
<feature type="transmembrane region" description="Helical" evidence="8">
    <location>
        <begin position="166"/>
        <end position="185"/>
    </location>
</feature>
<evidence type="ECO:0000259" key="9">
    <source>
        <dbReference type="Pfam" id="PF06738"/>
    </source>
</evidence>
<dbReference type="PANTHER" id="PTHR34390:SF2">
    <property type="entry name" value="SUCCINATE TRANSPORTER SUBUNIT YJJP-RELATED"/>
    <property type="match status" value="1"/>
</dbReference>
<dbReference type="GO" id="GO:0005886">
    <property type="term" value="C:plasma membrane"/>
    <property type="evidence" value="ECO:0007669"/>
    <property type="project" value="UniProtKB-SubCell"/>
</dbReference>
<reference evidence="10 11" key="1">
    <citation type="submission" date="2015-09" db="EMBL/GenBank/DDBJ databases">
        <authorList>
            <consortium name="Pathogen Informatics"/>
        </authorList>
    </citation>
    <scope>NUCLEOTIDE SEQUENCE [LARGE SCALE GENOMIC DNA]</scope>
    <source>
        <strain evidence="10 11">2789STDY5834876</strain>
    </source>
</reference>
<evidence type="ECO:0000256" key="8">
    <source>
        <dbReference type="SAM" id="Phobius"/>
    </source>
</evidence>
<feature type="transmembrane region" description="Helical" evidence="8">
    <location>
        <begin position="277"/>
        <end position="298"/>
    </location>
</feature>
<accession>A0A174E826</accession>
<dbReference type="OrthoDB" id="9813917at2"/>
<organism evidence="10 11">
    <name type="scientific">Faecalicatena contorta</name>
    <dbReference type="NCBI Taxonomy" id="39482"/>
    <lineage>
        <taxon>Bacteria</taxon>
        <taxon>Bacillati</taxon>
        <taxon>Bacillota</taxon>
        <taxon>Clostridia</taxon>
        <taxon>Lachnospirales</taxon>
        <taxon>Lachnospiraceae</taxon>
        <taxon>Faecalicatena</taxon>
    </lineage>
</organism>
<dbReference type="GO" id="GO:0022857">
    <property type="term" value="F:transmembrane transporter activity"/>
    <property type="evidence" value="ECO:0007669"/>
    <property type="project" value="InterPro"/>
</dbReference>
<feature type="transmembrane region" description="Helical" evidence="8">
    <location>
        <begin position="216"/>
        <end position="236"/>
    </location>
</feature>
<dbReference type="STRING" id="39482.ERS852491_01911"/>
<dbReference type="Pfam" id="PF06738">
    <property type="entry name" value="ThrE"/>
    <property type="match status" value="1"/>
</dbReference>